<organism evidence="1 2">
    <name type="scientific">Perkinsus olseni</name>
    <name type="common">Perkinsus atlanticus</name>
    <dbReference type="NCBI Taxonomy" id="32597"/>
    <lineage>
        <taxon>Eukaryota</taxon>
        <taxon>Sar</taxon>
        <taxon>Alveolata</taxon>
        <taxon>Perkinsozoa</taxon>
        <taxon>Perkinsea</taxon>
        <taxon>Perkinsida</taxon>
        <taxon>Perkinsidae</taxon>
        <taxon>Perkinsus</taxon>
    </lineage>
</organism>
<comment type="caution">
    <text evidence="1">The sequence shown here is derived from an EMBL/GenBank/DDBJ whole genome shotgun (WGS) entry which is preliminary data.</text>
</comment>
<feature type="non-terminal residue" evidence="1">
    <location>
        <position position="1"/>
    </location>
</feature>
<accession>A0A7J6N7A7</accession>
<proteinExistence type="predicted"/>
<dbReference type="EMBL" id="JABANO010041225">
    <property type="protein sequence ID" value="KAF4679768.1"/>
    <property type="molecule type" value="Genomic_DNA"/>
</dbReference>
<dbReference type="AlphaFoldDB" id="A0A7J6N7A7"/>
<protein>
    <submittedName>
        <fullName evidence="1">Uncharacterized protein</fullName>
    </submittedName>
</protein>
<keyword evidence="2" id="KW-1185">Reference proteome</keyword>
<gene>
    <name evidence="1" type="ORF">FOZ63_017520</name>
</gene>
<reference evidence="1 2" key="1">
    <citation type="submission" date="2020-04" db="EMBL/GenBank/DDBJ databases">
        <title>Perkinsus olseni comparative genomics.</title>
        <authorList>
            <person name="Bogema D.R."/>
        </authorList>
    </citation>
    <scope>NUCLEOTIDE SEQUENCE [LARGE SCALE GENOMIC DNA]</scope>
    <source>
        <strain evidence="1 2">ATCC PRA-207</strain>
    </source>
</reference>
<name>A0A7J6N7A7_PEROL</name>
<sequence>MPSSLLVTIKDLWARYYPPDAIMRYVKRLEDMKSRMGLQMEKPTDSIGQTAKMPTITTILIPKTPKNIIDRVRYALGGKQPTGGEQNLVVTSFDRDFFWTIQAETVAYITGRLEEASGGVENRSSLLDAGAYDFAMR</sequence>
<evidence type="ECO:0000313" key="1">
    <source>
        <dbReference type="EMBL" id="KAF4679768.1"/>
    </source>
</evidence>
<dbReference type="Proteomes" id="UP000553632">
    <property type="component" value="Unassembled WGS sequence"/>
</dbReference>
<evidence type="ECO:0000313" key="2">
    <source>
        <dbReference type="Proteomes" id="UP000553632"/>
    </source>
</evidence>